<dbReference type="EMBL" id="JAHWXT010000001">
    <property type="protein sequence ID" value="MCF0263144.1"/>
    <property type="molecule type" value="Genomic_DNA"/>
</dbReference>
<name>A0A8X8GAT9_ACIGI</name>
<protein>
    <submittedName>
        <fullName evidence="1">Uncharacterized protein</fullName>
    </submittedName>
</protein>
<organism evidence="1 2">
    <name type="scientific">Acinetobacter guillouiae</name>
    <name type="common">Acinetobacter genomosp. 11</name>
    <dbReference type="NCBI Taxonomy" id="106649"/>
    <lineage>
        <taxon>Bacteria</taxon>
        <taxon>Pseudomonadati</taxon>
        <taxon>Pseudomonadota</taxon>
        <taxon>Gammaproteobacteria</taxon>
        <taxon>Moraxellales</taxon>
        <taxon>Moraxellaceae</taxon>
        <taxon>Acinetobacter</taxon>
    </lineage>
</organism>
<dbReference type="Proteomes" id="UP000887320">
    <property type="component" value="Unassembled WGS sequence"/>
</dbReference>
<reference evidence="1" key="1">
    <citation type="submission" date="2021-07" db="EMBL/GenBank/DDBJ databases">
        <authorList>
            <person name="Fernandez M."/>
            <person name="Pereira P."/>
            <person name="Torres Tejerizo G.A."/>
            <person name="Gonzalez P."/>
            <person name="Agostini E."/>
        </authorList>
    </citation>
    <scope>NUCLEOTIDE SEQUENCE</scope>
    <source>
        <strain evidence="1">SFC 500-1A</strain>
    </source>
</reference>
<dbReference type="RefSeq" id="WP_234622526.1">
    <property type="nucleotide sequence ID" value="NZ_JAHWXT010000001.1"/>
</dbReference>
<gene>
    <name evidence="1" type="ORF">KW868_01460</name>
</gene>
<proteinExistence type="predicted"/>
<comment type="caution">
    <text evidence="1">The sequence shown here is derived from an EMBL/GenBank/DDBJ whole genome shotgun (WGS) entry which is preliminary data.</text>
</comment>
<accession>A0A8X8GAT9</accession>
<dbReference type="AlphaFoldDB" id="A0A8X8GAT9"/>
<evidence type="ECO:0000313" key="1">
    <source>
        <dbReference type="EMBL" id="MCF0263144.1"/>
    </source>
</evidence>
<sequence>MVNANFDTTIDHAFNGNGHPAFIIKIANQFIEINIYISIDQVEELKKITTDSVTYIKAGESANSPVHWKKGDDGEIYILIGEDCESWDIVLTISIDLIAEIITGINDLV</sequence>
<evidence type="ECO:0000313" key="2">
    <source>
        <dbReference type="Proteomes" id="UP000887320"/>
    </source>
</evidence>